<protein>
    <submittedName>
        <fullName evidence="1">Uncharacterized protein</fullName>
    </submittedName>
</protein>
<organism evidence="1 2">
    <name type="scientific">Choristoneura fumiferana</name>
    <name type="common">Spruce budworm moth</name>
    <name type="synonym">Archips fumiferana</name>
    <dbReference type="NCBI Taxonomy" id="7141"/>
    <lineage>
        <taxon>Eukaryota</taxon>
        <taxon>Metazoa</taxon>
        <taxon>Ecdysozoa</taxon>
        <taxon>Arthropoda</taxon>
        <taxon>Hexapoda</taxon>
        <taxon>Insecta</taxon>
        <taxon>Pterygota</taxon>
        <taxon>Neoptera</taxon>
        <taxon>Endopterygota</taxon>
        <taxon>Lepidoptera</taxon>
        <taxon>Glossata</taxon>
        <taxon>Ditrysia</taxon>
        <taxon>Tortricoidea</taxon>
        <taxon>Tortricidae</taxon>
        <taxon>Tortricinae</taxon>
        <taxon>Choristoneura</taxon>
    </lineage>
</organism>
<sequence length="2351" mass="269517">MSIFFDFDVGERGRRFRRAIDADRYEIELFWDRKHTENIFGEVDLGYLIELSPLSICMIDEDKKVIGFMALNDHPNVPSVSPADWELWVRNMFQRYYLSRNTLFIHFMCCAEYVAETFFEEALASVFNNDMYLLQIVLVVPPGSTFDDFSKYQTFRKHTINKITAKRSDDSEIEHYVYVAQRKDFCPKLTVRRAVEEDNDDVVEILDKLCPKLKELYGEYYISEIIGRRPESGRKVIVAQLQERAVGVMCLNSEIDYQNLIKTYDLSSYFGLKKATDFEKEVLKRSNNLVELFADPILLGERSPFDDVPKLSAIQLDGCQRKEKTRRSRKSSGRVNFGENAAMRRSFDHLYFIQQSDEFSDQAFMTSPTPSLIPPNKAVYLEADPFDYEIVNIDYKLLTVPDVASFAQIPENKQKADAERFASSTLNKQRQYQRRQSVLKAANADVKEQVYHGDPNAFMIELYALREDIDERKGYDLLEAAFEIMKDYDYCLIRVPCDGKSIHLLQHFCFVSSKGDVCTEYALYIAHRHSVLGKLRVRKAEVIDVPQIINLIQTLEGKETMWIVENSIMGKKQHQAYVFMSGVTLVGYGIVEPPEQINFIQAKFNLDYYHIGKYHNRGHGASVGFATLKTTLVYPVFETHFRFFLRDMMRLQGCDNLMWLTGYRNKWVIHKANTMAIAMVPLLPRKSESICGLIPQLKNLGVFSRKIMAFNTWFINNKITSITKLNVDARIVVVGAGNTALACLNALLFGAGSPYLTFTNVTLVSPSGLPFIRHCKPHVEMMFLRHRTTTDQFLKSTPYTYYLNVVVGTVVDINKQEKFITLLSGHRCYYDKLLLLFGKQYQHPDYLQSVLERAKNVKSGNIPPYSRLDDPSYREPQINTYYETPDNVFIVNSLTEANKALRFVKNFYYRNSSTECTNQVIVYGAYLHAYCCIAALLEMEIPARNITFVEPFPPEDPTKPRIPVFSNIYVDQTMREVLNELGISVYRSYYFQSWNVDMYNMATHVNFLSHFQMVELECSAMFYYGVKGIDANAFQAIHRSGMAYDAGILIDHQFRTNDPSIFAAGPSTRYCPRYFAEFKKQKFYDSYEVGEKLGAEIRNQLDPLFSQKAAESNKSMRSSVRTVSFDSSIDRNSQQSAEDKESFFGSKRETRDKVKCERVPEFVKPIVKQCMLPGGLQYLEVRSPGMKIPHHYIQTLDFNGYILETFQGGYFKLHLTADSIVDGITCLSPESYSIGHFKNLYGKSAVVLNNVHIKFASKRIDNLYEYFNSPGIFFLYHEHVEELFMMAKELLPMKIDDPLPERVCGRDMVVAKETYRTTTGEYCVKPNPNKAMERADCSINCRRVIFMTGVEKRLQGKTITQPTMISETKDTYRGIAKSPLMPPAVTVRGFGPRHKEIWMPLTAKVHRAVYDRIHVKKECHEVAAVFQSETKKKFQVPFALSPLASWSHGECGKVYPDNTEKCGRSMVQGVDYKGLGAHPWVARIGFTREYDTTRGSDCNELFCAPPTQAIKVENVVVHVGYEQKIFRHDIALIVLKDEMKYSVSVAPICLNDKPEIVINERALLVGWGKLSGQNNLPSQFKKASEDSKVWAKMYYLYFKPISNIISCSPNTQYKEQWLLTKGKMSAVVKNIENAAKLNKLEIKENLSMLSCEKNASSNFVAVIVETLKSKSLLKRFFICIIWWNTCTFVDHGLTLNSVLLKGNKYFNYGLVASLACQEWKRTLVGTAHAAGYMLGIFFVGSLSDRWLLTKGKKNTVVMNIENAAKLNKIEIKENLSTLSYEKETSSNFMAVIAKTFKSKSLLKRFFVCIIWWNTCTFVDHGLLINSVLLKGNRYVNYGVISFNIENAAKIDKLEIEENLNMISYEQDKWFNIGLLFILAFFFLDESPRWHLTKGHIEAAVKILNKAAKINKVEIEESLEMLTYEKDDSSNFTTAITDTFKSRALLKSCLACMTDEKEKEAENNYFNLKLFLYQTLYAEEKKKKYKKDYGDDEKQQSIILYPKQIKTSTKSKVVEGRSKIARLSELLKMLTDVLRRIIRVKNGKSFASTEVVRGCPTKKRKIKPMLCHPNSIDKQLGSQHQQIYLEEKSSVKKLRYQTTPYPVQATVEAFCIMSMQVMKEVMDYMMVSTTTDLTMVMATNMSMVMNIMISIITIQAITVMATSAITIIWGTDIIISITIFITSKAMTDDQKAIIRQHFEQLSMECIKDNPITSDDIASLKAKKMDESGMLQKETILQKAKAMTMKQIRNTGKMIRKSCQPKNNVEDEKIDPIKDGVFIEEKEVMCYMACVMKMANTMDGKGMFDVAGAEAMVEKTHGDDTTMIENSKKLFDVCKSDGIQDIKEDIIMLHIAS</sequence>
<keyword evidence="2" id="KW-1185">Reference proteome</keyword>
<comment type="caution">
    <text evidence="1">The sequence shown here is derived from an EMBL/GenBank/DDBJ whole genome shotgun (WGS) entry which is preliminary data.</text>
</comment>
<accession>A0ACC0K7B4</accession>
<gene>
    <name evidence="1" type="ORF">MSG28_004620</name>
</gene>
<name>A0ACC0K7B4_CHOFU</name>
<evidence type="ECO:0000313" key="1">
    <source>
        <dbReference type="EMBL" id="KAI8432145.1"/>
    </source>
</evidence>
<dbReference type="Proteomes" id="UP001064048">
    <property type="component" value="Chromosome 7"/>
</dbReference>
<reference evidence="1 2" key="1">
    <citation type="journal article" date="2022" name="Genome Biol. Evol.">
        <title>The Spruce Budworm Genome: Reconstructing the Evolutionary History of Antifreeze Proteins.</title>
        <authorList>
            <person name="Beliveau C."/>
            <person name="Gagne P."/>
            <person name="Picq S."/>
            <person name="Vernygora O."/>
            <person name="Keeling C.I."/>
            <person name="Pinkney K."/>
            <person name="Doucet D."/>
            <person name="Wen F."/>
            <person name="Johnston J.S."/>
            <person name="Maaroufi H."/>
            <person name="Boyle B."/>
            <person name="Laroche J."/>
            <person name="Dewar K."/>
            <person name="Juretic N."/>
            <person name="Blackburn G."/>
            <person name="Nisole A."/>
            <person name="Brunet B."/>
            <person name="Brandao M."/>
            <person name="Lumley L."/>
            <person name="Duan J."/>
            <person name="Quan G."/>
            <person name="Lucarotti C.J."/>
            <person name="Roe A.D."/>
            <person name="Sperling F.A.H."/>
            <person name="Levesque R.C."/>
            <person name="Cusson M."/>
        </authorList>
    </citation>
    <scope>NUCLEOTIDE SEQUENCE [LARGE SCALE GENOMIC DNA]</scope>
    <source>
        <strain evidence="1">Glfc:IPQL:Cfum</strain>
    </source>
</reference>
<evidence type="ECO:0000313" key="2">
    <source>
        <dbReference type="Proteomes" id="UP001064048"/>
    </source>
</evidence>
<dbReference type="EMBL" id="CM046107">
    <property type="protein sequence ID" value="KAI8432145.1"/>
    <property type="molecule type" value="Genomic_DNA"/>
</dbReference>
<proteinExistence type="predicted"/>